<keyword evidence="7" id="KW-0961">Cell wall biogenesis/degradation</keyword>
<evidence type="ECO:0000256" key="8">
    <source>
        <dbReference type="SAM" id="Phobius"/>
    </source>
</evidence>
<dbReference type="GO" id="GO:0016020">
    <property type="term" value="C:membrane"/>
    <property type="evidence" value="ECO:0007669"/>
    <property type="project" value="InterPro"/>
</dbReference>
<name>A0A835HVZ8_9MAGN</name>
<feature type="transmembrane region" description="Helical" evidence="8">
    <location>
        <begin position="718"/>
        <end position="738"/>
    </location>
</feature>
<dbReference type="PANTHER" id="PTHR13301">
    <property type="entry name" value="X-BOX TRANSCRIPTION FACTOR-RELATED"/>
    <property type="match status" value="1"/>
</dbReference>
<feature type="transmembrane region" description="Helical" evidence="8">
    <location>
        <begin position="667"/>
        <end position="688"/>
    </location>
</feature>
<evidence type="ECO:0000256" key="2">
    <source>
        <dbReference type="ARBA" id="ARBA00022676"/>
    </source>
</evidence>
<dbReference type="GO" id="GO:0016760">
    <property type="term" value="F:cellulose synthase (UDP-forming) activity"/>
    <property type="evidence" value="ECO:0007669"/>
    <property type="project" value="InterPro"/>
</dbReference>
<evidence type="ECO:0000256" key="1">
    <source>
        <dbReference type="ARBA" id="ARBA00004127"/>
    </source>
</evidence>
<keyword evidence="3" id="KW-0808">Transferase</keyword>
<dbReference type="Gene3D" id="3.90.550.10">
    <property type="entry name" value="Spore Coat Polysaccharide Biosynthesis Protein SpsA, Chain A"/>
    <property type="match status" value="1"/>
</dbReference>
<dbReference type="GO" id="GO:0071555">
    <property type="term" value="P:cell wall organization"/>
    <property type="evidence" value="ECO:0007669"/>
    <property type="project" value="UniProtKB-KW"/>
</dbReference>
<keyword evidence="10" id="KW-1185">Reference proteome</keyword>
<evidence type="ECO:0000256" key="4">
    <source>
        <dbReference type="ARBA" id="ARBA00022692"/>
    </source>
</evidence>
<dbReference type="Proteomes" id="UP000631114">
    <property type="component" value="Unassembled WGS sequence"/>
</dbReference>
<dbReference type="Gene3D" id="3.90.550.50">
    <property type="match status" value="1"/>
</dbReference>
<reference evidence="9 10" key="1">
    <citation type="submission" date="2020-10" db="EMBL/GenBank/DDBJ databases">
        <title>The Coptis chinensis genome and diversification of protoberbering-type alkaloids.</title>
        <authorList>
            <person name="Wang B."/>
            <person name="Shu S."/>
            <person name="Song C."/>
            <person name="Liu Y."/>
        </authorList>
    </citation>
    <scope>NUCLEOTIDE SEQUENCE [LARGE SCALE GENOMIC DNA]</scope>
    <source>
        <strain evidence="9">HL-2020</strain>
        <tissue evidence="9">Leaf</tissue>
    </source>
</reference>
<keyword evidence="4 8" id="KW-0812">Transmembrane</keyword>
<dbReference type="EMBL" id="JADFTS010000005">
    <property type="protein sequence ID" value="KAF9604303.1"/>
    <property type="molecule type" value="Genomic_DNA"/>
</dbReference>
<comment type="subcellular location">
    <subcellularLocation>
        <location evidence="1">Endomembrane system</location>
        <topology evidence="1">Multi-pass membrane protein</topology>
    </subcellularLocation>
</comment>
<dbReference type="InterPro" id="IPR029044">
    <property type="entry name" value="Nucleotide-diphossugar_trans"/>
</dbReference>
<dbReference type="InterPro" id="IPR006740">
    <property type="entry name" value="DUF604"/>
</dbReference>
<organism evidence="9 10">
    <name type="scientific">Coptis chinensis</name>
    <dbReference type="NCBI Taxonomy" id="261450"/>
    <lineage>
        <taxon>Eukaryota</taxon>
        <taxon>Viridiplantae</taxon>
        <taxon>Streptophyta</taxon>
        <taxon>Embryophyta</taxon>
        <taxon>Tracheophyta</taxon>
        <taxon>Spermatophyta</taxon>
        <taxon>Magnoliopsida</taxon>
        <taxon>Ranunculales</taxon>
        <taxon>Ranunculaceae</taxon>
        <taxon>Coptidoideae</taxon>
        <taxon>Coptis</taxon>
    </lineage>
</organism>
<dbReference type="AlphaFoldDB" id="A0A835HVZ8"/>
<keyword evidence="5 8" id="KW-1133">Transmembrane helix</keyword>
<dbReference type="GO" id="GO:0030244">
    <property type="term" value="P:cellulose biosynthetic process"/>
    <property type="evidence" value="ECO:0007669"/>
    <property type="project" value="InterPro"/>
</dbReference>
<protein>
    <submittedName>
        <fullName evidence="9">Uncharacterized protein</fullName>
    </submittedName>
</protein>
<evidence type="ECO:0000256" key="7">
    <source>
        <dbReference type="ARBA" id="ARBA00023316"/>
    </source>
</evidence>
<comment type="caution">
    <text evidence="9">The sequence shown here is derived from an EMBL/GenBank/DDBJ whole genome shotgun (WGS) entry which is preliminary data.</text>
</comment>
<sequence length="775" mass="87245">MGISLARQTLERTRENWAEMRRLRGDWRPYFNPCAPSWALSTLPPIMFSEDISRFRYTNPTGHLSGLCISRIVSECFCLGLPNVRWYDSSEMVYIRSPFESHSANTYFTHSMAFGGGGIAICYPLAQAISEIQDECLEHYPMLYSSDDRLHACIAELGWDIRGNAHVLLSTHSIAPFVSIHHIEAVGPFYPGLSSLESLKLFTKAMKIDPKSFLQRSICCDHVWRVTFSVSLGYVVQVHPYIVLPRELERAEQTYSAWNKISHPNEFNFDTRLTHRSVCKNPVIFYLKDAWKEGNATAGSYLWAKGSDGLKRRVLCFPRSPPLPHVQNISVVGYPLSKNWHVVPRRLYCKVNQANDGVLTLTVWQCERGAFNSIFFLLYEWQMGRSEHLLHLSLITLSGSNGCIAANLNDRGLMCCKKKAQTLKEGYDHNKKAGAMNALVRTSAITSNGPFILNLDCDHYIYNSATLREGMCFLLDRGGDRICYVQSPQRFEGIDPNDRYVNHNTAAAYSGELRYMVLVLQEPQNIMGGLRSNLFFSPRRFGNSTTVVASIPKAEYQGRLLQELQGKGSHGRPAGSLAVPNRLHQVLRWATGSEEIFFSKNNALFASPRMKFLQRIAYFNVEMCPFTSIFILVFLLLITVTLCLLAILEIKWSGITLHDWWRNEQFWLIAGTSAYPAVVLQGILNVIAGVDISFTLTSKSATPEEGDDEFADLYLVKWSFLMLAPSTIMMVNMSAIAVGGGKKPCMAHSHSGASLLEEYSLASGCCVISTRLQRD</sequence>
<evidence type="ECO:0000313" key="10">
    <source>
        <dbReference type="Proteomes" id="UP000631114"/>
    </source>
</evidence>
<evidence type="ECO:0000256" key="5">
    <source>
        <dbReference type="ARBA" id="ARBA00022989"/>
    </source>
</evidence>
<evidence type="ECO:0000256" key="6">
    <source>
        <dbReference type="ARBA" id="ARBA00023136"/>
    </source>
</evidence>
<gene>
    <name evidence="9" type="ORF">IFM89_005629</name>
</gene>
<dbReference type="OrthoDB" id="421979at2759"/>
<accession>A0A835HVZ8</accession>
<feature type="transmembrane region" description="Helical" evidence="8">
    <location>
        <begin position="626"/>
        <end position="647"/>
    </location>
</feature>
<dbReference type="InterPro" id="IPR005150">
    <property type="entry name" value="Cellulose_synth"/>
</dbReference>
<dbReference type="Pfam" id="PF04646">
    <property type="entry name" value="DUF604"/>
    <property type="match status" value="1"/>
</dbReference>
<evidence type="ECO:0000313" key="9">
    <source>
        <dbReference type="EMBL" id="KAF9604303.1"/>
    </source>
</evidence>
<proteinExistence type="predicted"/>
<evidence type="ECO:0000256" key="3">
    <source>
        <dbReference type="ARBA" id="ARBA00022679"/>
    </source>
</evidence>
<dbReference type="Pfam" id="PF03552">
    <property type="entry name" value="Cellulose_synt"/>
    <property type="match status" value="2"/>
</dbReference>
<keyword evidence="6 8" id="KW-0472">Membrane</keyword>
<dbReference type="GO" id="GO:0012505">
    <property type="term" value="C:endomembrane system"/>
    <property type="evidence" value="ECO:0007669"/>
    <property type="project" value="UniProtKB-SubCell"/>
</dbReference>
<keyword evidence="2" id="KW-0328">Glycosyltransferase</keyword>